<name>A0A0V0GYP0_SOLCH</name>
<proteinExistence type="predicted"/>
<evidence type="ECO:0000313" key="2">
    <source>
        <dbReference type="EMBL" id="JAP12544.1"/>
    </source>
</evidence>
<protein>
    <submittedName>
        <fullName evidence="2">Putative ovule protein</fullName>
    </submittedName>
</protein>
<keyword evidence="1" id="KW-0812">Transmembrane</keyword>
<accession>A0A0V0GYP0</accession>
<organism evidence="2">
    <name type="scientific">Solanum chacoense</name>
    <name type="common">Chaco potato</name>
    <dbReference type="NCBI Taxonomy" id="4108"/>
    <lineage>
        <taxon>Eukaryota</taxon>
        <taxon>Viridiplantae</taxon>
        <taxon>Streptophyta</taxon>
        <taxon>Embryophyta</taxon>
        <taxon>Tracheophyta</taxon>
        <taxon>Spermatophyta</taxon>
        <taxon>Magnoliopsida</taxon>
        <taxon>eudicotyledons</taxon>
        <taxon>Gunneridae</taxon>
        <taxon>Pentapetalae</taxon>
        <taxon>asterids</taxon>
        <taxon>lamiids</taxon>
        <taxon>Solanales</taxon>
        <taxon>Solanaceae</taxon>
        <taxon>Solanoideae</taxon>
        <taxon>Solaneae</taxon>
        <taxon>Solanum</taxon>
    </lineage>
</organism>
<feature type="transmembrane region" description="Helical" evidence="1">
    <location>
        <begin position="7"/>
        <end position="26"/>
    </location>
</feature>
<feature type="non-terminal residue" evidence="2">
    <location>
        <position position="1"/>
    </location>
</feature>
<sequence>ASYNSNARRTSIFLVVWTTIIFFPVIEDRLNTYFPPNMSQDPFHTLTSRKKLSHTKPFLNCLVHTV</sequence>
<evidence type="ECO:0000256" key="1">
    <source>
        <dbReference type="SAM" id="Phobius"/>
    </source>
</evidence>
<keyword evidence="1" id="KW-0472">Membrane</keyword>
<dbReference type="AlphaFoldDB" id="A0A0V0GYP0"/>
<dbReference type="EMBL" id="GEDG01029436">
    <property type="protein sequence ID" value="JAP12544.1"/>
    <property type="molecule type" value="Transcribed_RNA"/>
</dbReference>
<keyword evidence="1" id="KW-1133">Transmembrane helix</keyword>
<reference evidence="2" key="1">
    <citation type="submission" date="2015-12" db="EMBL/GenBank/DDBJ databases">
        <title>Gene expression during late stages of embryo sac development: a critical building block for successful pollen-pistil interactions.</title>
        <authorList>
            <person name="Liu Y."/>
            <person name="Joly V."/>
            <person name="Sabar M."/>
            <person name="Matton D.P."/>
        </authorList>
    </citation>
    <scope>NUCLEOTIDE SEQUENCE</scope>
</reference>